<keyword evidence="1" id="KW-0732">Signal</keyword>
<evidence type="ECO:0000313" key="2">
    <source>
        <dbReference type="EMBL" id="KAF2655248.1"/>
    </source>
</evidence>
<proteinExistence type="predicted"/>
<dbReference type="Proteomes" id="UP000799324">
    <property type="component" value="Unassembled WGS sequence"/>
</dbReference>
<evidence type="ECO:0000256" key="1">
    <source>
        <dbReference type="SAM" id="SignalP"/>
    </source>
</evidence>
<dbReference type="AlphaFoldDB" id="A0A6A6T8R7"/>
<reference evidence="2" key="1">
    <citation type="journal article" date="2020" name="Stud. Mycol.">
        <title>101 Dothideomycetes genomes: a test case for predicting lifestyles and emergence of pathogens.</title>
        <authorList>
            <person name="Haridas S."/>
            <person name="Albert R."/>
            <person name="Binder M."/>
            <person name="Bloem J."/>
            <person name="Labutti K."/>
            <person name="Salamov A."/>
            <person name="Andreopoulos B."/>
            <person name="Baker S."/>
            <person name="Barry K."/>
            <person name="Bills G."/>
            <person name="Bluhm B."/>
            <person name="Cannon C."/>
            <person name="Castanera R."/>
            <person name="Culley D."/>
            <person name="Daum C."/>
            <person name="Ezra D."/>
            <person name="Gonzalez J."/>
            <person name="Henrissat B."/>
            <person name="Kuo A."/>
            <person name="Liang C."/>
            <person name="Lipzen A."/>
            <person name="Lutzoni F."/>
            <person name="Magnuson J."/>
            <person name="Mondo S."/>
            <person name="Nolan M."/>
            <person name="Ohm R."/>
            <person name="Pangilinan J."/>
            <person name="Park H.-J."/>
            <person name="Ramirez L."/>
            <person name="Alfaro M."/>
            <person name="Sun H."/>
            <person name="Tritt A."/>
            <person name="Yoshinaga Y."/>
            <person name="Zwiers L.-H."/>
            <person name="Turgeon B."/>
            <person name="Goodwin S."/>
            <person name="Spatafora J."/>
            <person name="Crous P."/>
            <person name="Grigoriev I."/>
        </authorList>
    </citation>
    <scope>NUCLEOTIDE SEQUENCE</scope>
    <source>
        <strain evidence="2">CBS 122681</strain>
    </source>
</reference>
<feature type="signal peptide" evidence="1">
    <location>
        <begin position="1"/>
        <end position="18"/>
    </location>
</feature>
<evidence type="ECO:0008006" key="4">
    <source>
        <dbReference type="Google" id="ProtNLM"/>
    </source>
</evidence>
<protein>
    <recommendedName>
        <fullName evidence="4">Secreted protein</fullName>
    </recommendedName>
</protein>
<evidence type="ECO:0000313" key="3">
    <source>
        <dbReference type="Proteomes" id="UP000799324"/>
    </source>
</evidence>
<feature type="chain" id="PRO_5025456304" description="Secreted protein" evidence="1">
    <location>
        <begin position="19"/>
        <end position="90"/>
    </location>
</feature>
<dbReference type="EMBL" id="MU004352">
    <property type="protein sequence ID" value="KAF2655248.1"/>
    <property type="molecule type" value="Genomic_DNA"/>
</dbReference>
<organism evidence="2 3">
    <name type="scientific">Lophiostoma macrostomum CBS 122681</name>
    <dbReference type="NCBI Taxonomy" id="1314788"/>
    <lineage>
        <taxon>Eukaryota</taxon>
        <taxon>Fungi</taxon>
        <taxon>Dikarya</taxon>
        <taxon>Ascomycota</taxon>
        <taxon>Pezizomycotina</taxon>
        <taxon>Dothideomycetes</taxon>
        <taxon>Pleosporomycetidae</taxon>
        <taxon>Pleosporales</taxon>
        <taxon>Lophiostomataceae</taxon>
        <taxon>Lophiostoma</taxon>
    </lineage>
</organism>
<accession>A0A6A6T8R7</accession>
<gene>
    <name evidence="2" type="ORF">K491DRAFT_436361</name>
</gene>
<keyword evidence="3" id="KW-1185">Reference proteome</keyword>
<sequence>MNVCRMTLLLGLVPVGLRIQLQSDADTWTIFRVRGAVAPDLAQPSKLNCLFKTRIHCLTSREHTQSCCMIIARLQSLANKTPGTKVPHRN</sequence>
<name>A0A6A6T8R7_9PLEO</name>